<reference evidence="2" key="1">
    <citation type="journal article" date="2014" name="Science">
        <title>Ancient hybridizations among the ancestral genomes of bread wheat.</title>
        <authorList>
            <consortium name="International Wheat Genome Sequencing Consortium,"/>
            <person name="Marcussen T."/>
            <person name="Sandve S.R."/>
            <person name="Heier L."/>
            <person name="Spannagl M."/>
            <person name="Pfeifer M."/>
            <person name="Jakobsen K.S."/>
            <person name="Wulff B.B."/>
            <person name="Steuernagel B."/>
            <person name="Mayer K.F."/>
            <person name="Olsen O.A."/>
        </authorList>
    </citation>
    <scope>NUCLEOTIDE SEQUENCE [LARGE SCALE GENOMIC DNA]</scope>
    <source>
        <strain evidence="2">cv. AL8/78</strain>
    </source>
</reference>
<keyword evidence="2" id="KW-1185">Reference proteome</keyword>
<reference evidence="1" key="5">
    <citation type="journal article" date="2021" name="G3 (Bethesda)">
        <title>Aegilops tauschii genome assembly Aet v5.0 features greater sequence contiguity and improved annotation.</title>
        <authorList>
            <person name="Wang L."/>
            <person name="Zhu T."/>
            <person name="Rodriguez J.C."/>
            <person name="Deal K.R."/>
            <person name="Dubcovsky J."/>
            <person name="McGuire P.E."/>
            <person name="Lux T."/>
            <person name="Spannagl M."/>
            <person name="Mayer K.F.X."/>
            <person name="Baldrich P."/>
            <person name="Meyers B.C."/>
            <person name="Huo N."/>
            <person name="Gu Y.Q."/>
            <person name="Zhou H."/>
            <person name="Devos K.M."/>
            <person name="Bennetzen J.L."/>
            <person name="Unver T."/>
            <person name="Budak H."/>
            <person name="Gulick P.J."/>
            <person name="Galiba G."/>
            <person name="Kalapos B."/>
            <person name="Nelson D.R."/>
            <person name="Li P."/>
            <person name="You F.M."/>
            <person name="Luo M.C."/>
            <person name="Dvorak J."/>
        </authorList>
    </citation>
    <scope>NUCLEOTIDE SEQUENCE [LARGE SCALE GENOMIC DNA]</scope>
    <source>
        <strain evidence="1">cv. AL8/78</strain>
    </source>
</reference>
<dbReference type="Proteomes" id="UP000015105">
    <property type="component" value="Chromosome 2D"/>
</dbReference>
<reference evidence="2" key="2">
    <citation type="journal article" date="2017" name="Nat. Plants">
        <title>The Aegilops tauschii genome reveals multiple impacts of transposons.</title>
        <authorList>
            <person name="Zhao G."/>
            <person name="Zou C."/>
            <person name="Li K."/>
            <person name="Wang K."/>
            <person name="Li T."/>
            <person name="Gao L."/>
            <person name="Zhang X."/>
            <person name="Wang H."/>
            <person name="Yang Z."/>
            <person name="Liu X."/>
            <person name="Jiang W."/>
            <person name="Mao L."/>
            <person name="Kong X."/>
            <person name="Jiao Y."/>
            <person name="Jia J."/>
        </authorList>
    </citation>
    <scope>NUCLEOTIDE SEQUENCE [LARGE SCALE GENOMIC DNA]</scope>
    <source>
        <strain evidence="2">cv. AL8/78</strain>
    </source>
</reference>
<evidence type="ECO:0000313" key="1">
    <source>
        <dbReference type="EnsemblPlants" id="AET2Gv21277900.4"/>
    </source>
</evidence>
<dbReference type="EnsemblPlants" id="AET2Gv21277900.4">
    <property type="protein sequence ID" value="AET2Gv21277900.4"/>
    <property type="gene ID" value="AET2Gv21277900"/>
</dbReference>
<sequence length="64" mass="7157">MLYTPKGCDTSLLLCDKFWSKLNMPQNNGIRRNSVYLIEGILGEDGPGTIYSRSIHLRGLISSL</sequence>
<name>A0A453DJX1_AEGTS</name>
<reference evidence="1" key="4">
    <citation type="submission" date="2019-03" db="UniProtKB">
        <authorList>
            <consortium name="EnsemblPlants"/>
        </authorList>
    </citation>
    <scope>IDENTIFICATION</scope>
</reference>
<dbReference type="Gramene" id="AET2Gv21277900.4">
    <property type="protein sequence ID" value="AET2Gv21277900.4"/>
    <property type="gene ID" value="AET2Gv21277900"/>
</dbReference>
<protein>
    <submittedName>
        <fullName evidence="1">Uncharacterized protein</fullName>
    </submittedName>
</protein>
<accession>A0A453DJX1</accession>
<dbReference type="AlphaFoldDB" id="A0A453DJX1"/>
<organism evidence="1 2">
    <name type="scientific">Aegilops tauschii subsp. strangulata</name>
    <name type="common">Goatgrass</name>
    <dbReference type="NCBI Taxonomy" id="200361"/>
    <lineage>
        <taxon>Eukaryota</taxon>
        <taxon>Viridiplantae</taxon>
        <taxon>Streptophyta</taxon>
        <taxon>Embryophyta</taxon>
        <taxon>Tracheophyta</taxon>
        <taxon>Spermatophyta</taxon>
        <taxon>Magnoliopsida</taxon>
        <taxon>Liliopsida</taxon>
        <taxon>Poales</taxon>
        <taxon>Poaceae</taxon>
        <taxon>BOP clade</taxon>
        <taxon>Pooideae</taxon>
        <taxon>Triticodae</taxon>
        <taxon>Triticeae</taxon>
        <taxon>Triticinae</taxon>
        <taxon>Aegilops</taxon>
    </lineage>
</organism>
<reference evidence="1" key="3">
    <citation type="journal article" date="2017" name="Nature">
        <title>Genome sequence of the progenitor of the wheat D genome Aegilops tauschii.</title>
        <authorList>
            <person name="Luo M.C."/>
            <person name="Gu Y.Q."/>
            <person name="Puiu D."/>
            <person name="Wang H."/>
            <person name="Twardziok S.O."/>
            <person name="Deal K.R."/>
            <person name="Huo N."/>
            <person name="Zhu T."/>
            <person name="Wang L."/>
            <person name="Wang Y."/>
            <person name="McGuire P.E."/>
            <person name="Liu S."/>
            <person name="Long H."/>
            <person name="Ramasamy R.K."/>
            <person name="Rodriguez J.C."/>
            <person name="Van S.L."/>
            <person name="Yuan L."/>
            <person name="Wang Z."/>
            <person name="Xia Z."/>
            <person name="Xiao L."/>
            <person name="Anderson O.D."/>
            <person name="Ouyang S."/>
            <person name="Liang Y."/>
            <person name="Zimin A.V."/>
            <person name="Pertea G."/>
            <person name="Qi P."/>
            <person name="Bennetzen J.L."/>
            <person name="Dai X."/>
            <person name="Dawson M.W."/>
            <person name="Muller H.G."/>
            <person name="Kugler K."/>
            <person name="Rivarola-Duarte L."/>
            <person name="Spannagl M."/>
            <person name="Mayer K.F.X."/>
            <person name="Lu F.H."/>
            <person name="Bevan M.W."/>
            <person name="Leroy P."/>
            <person name="Li P."/>
            <person name="You F.M."/>
            <person name="Sun Q."/>
            <person name="Liu Z."/>
            <person name="Lyons E."/>
            <person name="Wicker T."/>
            <person name="Salzberg S.L."/>
            <person name="Devos K.M."/>
            <person name="Dvorak J."/>
        </authorList>
    </citation>
    <scope>NUCLEOTIDE SEQUENCE [LARGE SCALE GENOMIC DNA]</scope>
    <source>
        <strain evidence="1">cv. AL8/78</strain>
    </source>
</reference>
<evidence type="ECO:0000313" key="2">
    <source>
        <dbReference type="Proteomes" id="UP000015105"/>
    </source>
</evidence>
<proteinExistence type="predicted"/>